<evidence type="ECO:0000256" key="5">
    <source>
        <dbReference type="ARBA" id="ARBA00022976"/>
    </source>
</evidence>
<dbReference type="PANTHER" id="PTHR16318">
    <property type="entry name" value="GAMMA-SECRETASE SUBUNIT PEN-2"/>
    <property type="match status" value="1"/>
</dbReference>
<dbReference type="OrthoDB" id="524898at2759"/>
<comment type="subcellular location">
    <subcellularLocation>
        <location evidence="1">Membrane</location>
        <topology evidence="1">Multi-pass membrane protein</topology>
    </subcellularLocation>
</comment>
<dbReference type="AlphaFoldDB" id="A0A8S4PPQ1"/>
<keyword evidence="5" id="KW-0914">Notch signaling pathway</keyword>
<feature type="transmembrane region" description="Helical" evidence="8">
    <location>
        <begin position="61"/>
        <end position="81"/>
    </location>
</feature>
<dbReference type="Proteomes" id="UP000749559">
    <property type="component" value="Unassembled WGS sequence"/>
</dbReference>
<dbReference type="GO" id="GO:0007219">
    <property type="term" value="P:Notch signaling pathway"/>
    <property type="evidence" value="ECO:0007669"/>
    <property type="project" value="UniProtKB-KW"/>
</dbReference>
<dbReference type="PANTHER" id="PTHR16318:SF0">
    <property type="entry name" value="GAMMA-SECRETASE SUBUNIT PEN-2"/>
    <property type="match status" value="1"/>
</dbReference>
<keyword evidence="6 8" id="KW-1133">Transmembrane helix</keyword>
<protein>
    <recommendedName>
        <fullName evidence="3">Gamma-secretase subunit PEN-2</fullName>
    </recommendedName>
</protein>
<dbReference type="InterPro" id="IPR019379">
    <property type="entry name" value="Gamma_Secretase_Asp_P_PEN2"/>
</dbReference>
<organism evidence="9 10">
    <name type="scientific">Owenia fusiformis</name>
    <name type="common">Polychaete worm</name>
    <dbReference type="NCBI Taxonomy" id="6347"/>
    <lineage>
        <taxon>Eukaryota</taxon>
        <taxon>Metazoa</taxon>
        <taxon>Spiralia</taxon>
        <taxon>Lophotrochozoa</taxon>
        <taxon>Annelida</taxon>
        <taxon>Polychaeta</taxon>
        <taxon>Sedentaria</taxon>
        <taxon>Canalipalpata</taxon>
        <taxon>Sabellida</taxon>
        <taxon>Oweniida</taxon>
        <taxon>Oweniidae</taxon>
        <taxon>Owenia</taxon>
    </lineage>
</organism>
<evidence type="ECO:0000256" key="6">
    <source>
        <dbReference type="ARBA" id="ARBA00022989"/>
    </source>
</evidence>
<comment type="caution">
    <text evidence="9">The sequence shown here is derived from an EMBL/GenBank/DDBJ whole genome shotgun (WGS) entry which is preliminary data.</text>
</comment>
<dbReference type="GO" id="GO:0070765">
    <property type="term" value="C:gamma-secretase complex"/>
    <property type="evidence" value="ECO:0007669"/>
    <property type="project" value="TreeGrafter"/>
</dbReference>
<evidence type="ECO:0000313" key="10">
    <source>
        <dbReference type="Proteomes" id="UP000749559"/>
    </source>
</evidence>
<keyword evidence="4 8" id="KW-0812">Transmembrane</keyword>
<dbReference type="EMBL" id="CAIIXF020000010">
    <property type="protein sequence ID" value="CAH1795840.1"/>
    <property type="molecule type" value="Genomic_DNA"/>
</dbReference>
<evidence type="ECO:0000313" key="9">
    <source>
        <dbReference type="EMBL" id="CAH1795840.1"/>
    </source>
</evidence>
<evidence type="ECO:0000256" key="8">
    <source>
        <dbReference type="SAM" id="Phobius"/>
    </source>
</evidence>
<evidence type="ECO:0000256" key="2">
    <source>
        <dbReference type="ARBA" id="ARBA00009607"/>
    </source>
</evidence>
<keyword evidence="10" id="KW-1185">Reference proteome</keyword>
<comment type="similarity">
    <text evidence="2">Belongs to the PEN-2 family.</text>
</comment>
<sequence>MDLRKMKNEDKLNLCRKYYLGKLGGFALLPFLWLVNTLWFFKEAFINEPYQQQKQIRTYVIRSGIGTLICTGAFIAWVVVFQLHRAEWGETADRLSFIIPRGIA</sequence>
<keyword evidence="7 8" id="KW-0472">Membrane</keyword>
<feature type="transmembrane region" description="Helical" evidence="8">
    <location>
        <begin position="20"/>
        <end position="41"/>
    </location>
</feature>
<dbReference type="GO" id="GO:0007220">
    <property type="term" value="P:Notch receptor processing"/>
    <property type="evidence" value="ECO:0007669"/>
    <property type="project" value="TreeGrafter"/>
</dbReference>
<evidence type="ECO:0000256" key="7">
    <source>
        <dbReference type="ARBA" id="ARBA00023136"/>
    </source>
</evidence>
<evidence type="ECO:0000256" key="4">
    <source>
        <dbReference type="ARBA" id="ARBA00022692"/>
    </source>
</evidence>
<accession>A0A8S4PPQ1</accession>
<evidence type="ECO:0000256" key="1">
    <source>
        <dbReference type="ARBA" id="ARBA00004141"/>
    </source>
</evidence>
<reference evidence="9" key="1">
    <citation type="submission" date="2022-03" db="EMBL/GenBank/DDBJ databases">
        <authorList>
            <person name="Martin C."/>
        </authorList>
    </citation>
    <scope>NUCLEOTIDE SEQUENCE</scope>
</reference>
<name>A0A8S4PPQ1_OWEFU</name>
<dbReference type="Pfam" id="PF10251">
    <property type="entry name" value="PEN-2"/>
    <property type="match status" value="1"/>
</dbReference>
<evidence type="ECO:0000256" key="3">
    <source>
        <dbReference type="ARBA" id="ARBA00018306"/>
    </source>
</evidence>
<gene>
    <name evidence="9" type="ORF">OFUS_LOCUS20320</name>
</gene>
<proteinExistence type="inferred from homology"/>